<evidence type="ECO:0000256" key="3">
    <source>
        <dbReference type="ARBA" id="ARBA00024018"/>
    </source>
</evidence>
<dbReference type="PANTHER" id="PTHR45934:SF1">
    <property type="entry name" value="OS04G0423100 PROTEIN"/>
    <property type="match status" value="1"/>
</dbReference>
<organism evidence="5">
    <name type="scientific">Salix viminalis</name>
    <name type="common">Common osier</name>
    <name type="synonym">Basket willow</name>
    <dbReference type="NCBI Taxonomy" id="40686"/>
    <lineage>
        <taxon>Eukaryota</taxon>
        <taxon>Viridiplantae</taxon>
        <taxon>Streptophyta</taxon>
        <taxon>Embryophyta</taxon>
        <taxon>Tracheophyta</taxon>
        <taxon>Spermatophyta</taxon>
        <taxon>Magnoliopsida</taxon>
        <taxon>eudicotyledons</taxon>
        <taxon>Gunneridae</taxon>
        <taxon>Pentapetalae</taxon>
        <taxon>rosids</taxon>
        <taxon>fabids</taxon>
        <taxon>Malpighiales</taxon>
        <taxon>Salicaceae</taxon>
        <taxon>Saliceae</taxon>
        <taxon>Salix</taxon>
    </lineage>
</organism>
<dbReference type="Gene3D" id="3.50.50.60">
    <property type="entry name" value="FAD/NAD(P)-binding domain"/>
    <property type="match status" value="1"/>
</dbReference>
<gene>
    <name evidence="5" type="ORF">SVIM_LOCUS51719</name>
</gene>
<accession>A0A6N2KAE5</accession>
<dbReference type="AlphaFoldDB" id="A0A6N2KAE5"/>
<dbReference type="GO" id="GO:0071949">
    <property type="term" value="F:FAD binding"/>
    <property type="evidence" value="ECO:0007669"/>
    <property type="project" value="InterPro"/>
</dbReference>
<evidence type="ECO:0000259" key="4">
    <source>
        <dbReference type="Pfam" id="PF01494"/>
    </source>
</evidence>
<protein>
    <recommendedName>
        <fullName evidence="4">FAD-binding domain-containing protein</fullName>
    </recommendedName>
</protein>
<evidence type="ECO:0000256" key="2">
    <source>
        <dbReference type="ARBA" id="ARBA00023033"/>
    </source>
</evidence>
<comment type="similarity">
    <text evidence="3">Belongs to the 3-hydroxybenzoate 6-hydroxylase family.</text>
</comment>
<dbReference type="PANTHER" id="PTHR45934">
    <property type="entry name" value="FAD/NAD(P)-BINDING OXIDOREDUCTASE FAMILY PROTEIN"/>
    <property type="match status" value="1"/>
</dbReference>
<name>A0A6N2KAE5_SALVM</name>
<dbReference type="Pfam" id="PF01494">
    <property type="entry name" value="FAD_binding_3"/>
    <property type="match status" value="1"/>
</dbReference>
<keyword evidence="2" id="KW-0503">Monooxygenase</keyword>
<dbReference type="EMBL" id="CAADRP010000213">
    <property type="protein sequence ID" value="VFU24916.1"/>
    <property type="molecule type" value="Genomic_DNA"/>
</dbReference>
<dbReference type="InterPro" id="IPR036188">
    <property type="entry name" value="FAD/NAD-bd_sf"/>
</dbReference>
<sequence length="136" mass="14419">MEGVEDVVIVGEGVAGLATAVALKKVGVRTLLMEKSKGLRSTGTALTLSPDDWLALDALGVSHKLIPPLYSFIQSNRAGFVHLNDGNFTEKFPSEYLDLVRHADHATVTGDATHPMIPDLVRGGGSSLEDRCCGFG</sequence>
<dbReference type="InterPro" id="IPR002938">
    <property type="entry name" value="FAD-bd"/>
</dbReference>
<keyword evidence="1" id="KW-0560">Oxidoreductase</keyword>
<evidence type="ECO:0000256" key="1">
    <source>
        <dbReference type="ARBA" id="ARBA00023002"/>
    </source>
</evidence>
<proteinExistence type="inferred from homology"/>
<reference evidence="5" key="1">
    <citation type="submission" date="2019-03" db="EMBL/GenBank/DDBJ databases">
        <authorList>
            <person name="Mank J."/>
            <person name="Almeida P."/>
        </authorList>
    </citation>
    <scope>NUCLEOTIDE SEQUENCE</scope>
    <source>
        <strain evidence="5">78183</strain>
    </source>
</reference>
<evidence type="ECO:0000313" key="5">
    <source>
        <dbReference type="EMBL" id="VFU24916.1"/>
    </source>
</evidence>
<dbReference type="InterPro" id="IPR044560">
    <property type="entry name" value="MOase"/>
</dbReference>
<dbReference type="GO" id="GO:0004497">
    <property type="term" value="F:monooxygenase activity"/>
    <property type="evidence" value="ECO:0007669"/>
    <property type="project" value="UniProtKB-KW"/>
</dbReference>
<feature type="domain" description="FAD-binding" evidence="4">
    <location>
        <begin position="6"/>
        <end position="66"/>
    </location>
</feature>
<dbReference type="SUPFAM" id="SSF51905">
    <property type="entry name" value="FAD/NAD(P)-binding domain"/>
    <property type="match status" value="1"/>
</dbReference>